<evidence type="ECO:0000313" key="1">
    <source>
        <dbReference type="EMBL" id="WUQ13250.1"/>
    </source>
</evidence>
<dbReference type="Pfam" id="PF00702">
    <property type="entry name" value="Hydrolase"/>
    <property type="match status" value="1"/>
</dbReference>
<dbReference type="Proteomes" id="UP001432039">
    <property type="component" value="Chromosome"/>
</dbReference>
<dbReference type="PANTHER" id="PTHR43481">
    <property type="entry name" value="FRUCTOSE-1-PHOSPHATE PHOSPHATASE"/>
    <property type="match status" value="1"/>
</dbReference>
<sequence length="242" mass="26055">MSEFPVRADEFVVFDLDGVLVDTQDAENGGIAHVGEMMGLRLDKDQRDELFSGKKMQECFDLMADLSGNAPPQDAMAIARARCEELIGDRIEPIDGVAYALEQLAAAVGDRMCVASNSPLAIMRSRLEKAGILHHFGTRLFSAYDVDAWKPDPKLFRWAAESCGVTPEVCVVVEDSPVGVDAAVAAGMRVLQYTADPATPPHREGALTFPSMRALPRLVRDAHLMAPVVAPFAAAAHFGGTS</sequence>
<dbReference type="Gene3D" id="1.10.150.240">
    <property type="entry name" value="Putative phosphatase, domain 2"/>
    <property type="match status" value="1"/>
</dbReference>
<dbReference type="Gene3D" id="3.40.50.1000">
    <property type="entry name" value="HAD superfamily/HAD-like"/>
    <property type="match status" value="1"/>
</dbReference>
<dbReference type="SFLD" id="SFLDG01129">
    <property type="entry name" value="C1.5:_HAD__Beta-PGM__Phosphata"/>
    <property type="match status" value="1"/>
</dbReference>
<proteinExistence type="predicted"/>
<dbReference type="InterPro" id="IPR023214">
    <property type="entry name" value="HAD_sf"/>
</dbReference>
<dbReference type="EMBL" id="CP108090">
    <property type="protein sequence ID" value="WUQ13250.1"/>
    <property type="molecule type" value="Genomic_DNA"/>
</dbReference>
<keyword evidence="2" id="KW-1185">Reference proteome</keyword>
<keyword evidence="1" id="KW-0378">Hydrolase</keyword>
<name>A0ABZ1TBM3_STRVG</name>
<dbReference type="NCBIfam" id="TIGR01509">
    <property type="entry name" value="HAD-SF-IA-v3"/>
    <property type="match status" value="1"/>
</dbReference>
<dbReference type="GO" id="GO:0016787">
    <property type="term" value="F:hydrolase activity"/>
    <property type="evidence" value="ECO:0007669"/>
    <property type="project" value="UniProtKB-KW"/>
</dbReference>
<dbReference type="InterPro" id="IPR006439">
    <property type="entry name" value="HAD-SF_hydro_IA"/>
</dbReference>
<dbReference type="SFLD" id="SFLDS00003">
    <property type="entry name" value="Haloacid_Dehalogenase"/>
    <property type="match status" value="1"/>
</dbReference>
<dbReference type="PRINTS" id="PR00413">
    <property type="entry name" value="HADHALOGNASE"/>
</dbReference>
<protein>
    <submittedName>
        <fullName evidence="1">HAD-IA family hydrolase</fullName>
    </submittedName>
</protein>
<dbReference type="PANTHER" id="PTHR43481:SF4">
    <property type="entry name" value="GLYCEROL-1-PHOSPHATE PHOSPHOHYDROLASE 1-RELATED"/>
    <property type="match status" value="1"/>
</dbReference>
<dbReference type="InterPro" id="IPR023198">
    <property type="entry name" value="PGP-like_dom2"/>
</dbReference>
<dbReference type="SUPFAM" id="SSF56784">
    <property type="entry name" value="HAD-like"/>
    <property type="match status" value="1"/>
</dbReference>
<accession>A0ABZ1TBM3</accession>
<reference evidence="1" key="1">
    <citation type="submission" date="2022-10" db="EMBL/GenBank/DDBJ databases">
        <title>The complete genomes of actinobacterial strains from the NBC collection.</title>
        <authorList>
            <person name="Joergensen T.S."/>
            <person name="Alvarez Arevalo M."/>
            <person name="Sterndorff E.B."/>
            <person name="Faurdal D."/>
            <person name="Vuksanovic O."/>
            <person name="Mourched A.-S."/>
            <person name="Charusanti P."/>
            <person name="Shaw S."/>
            <person name="Blin K."/>
            <person name="Weber T."/>
        </authorList>
    </citation>
    <scope>NUCLEOTIDE SEQUENCE</scope>
    <source>
        <strain evidence="1">NBC_00248</strain>
    </source>
</reference>
<dbReference type="InterPro" id="IPR036412">
    <property type="entry name" value="HAD-like_sf"/>
</dbReference>
<gene>
    <name evidence="1" type="ORF">OG517_18430</name>
</gene>
<evidence type="ECO:0000313" key="2">
    <source>
        <dbReference type="Proteomes" id="UP001432039"/>
    </source>
</evidence>
<dbReference type="InterPro" id="IPR051806">
    <property type="entry name" value="HAD-like_SPP"/>
</dbReference>
<dbReference type="RefSeq" id="WP_328962267.1">
    <property type="nucleotide sequence ID" value="NZ_CP108090.1"/>
</dbReference>
<organism evidence="1 2">
    <name type="scientific">Streptomyces virginiae</name>
    <name type="common">Streptomyces cinnamonensis</name>
    <dbReference type="NCBI Taxonomy" id="1961"/>
    <lineage>
        <taxon>Bacteria</taxon>
        <taxon>Bacillati</taxon>
        <taxon>Actinomycetota</taxon>
        <taxon>Actinomycetes</taxon>
        <taxon>Kitasatosporales</taxon>
        <taxon>Streptomycetaceae</taxon>
        <taxon>Streptomyces</taxon>
    </lineage>
</organism>